<dbReference type="AlphaFoldDB" id="A0A2S8SV16"/>
<keyword evidence="5 8" id="KW-1133">Transmembrane helix</keyword>
<feature type="transmembrane region" description="Helical" evidence="8">
    <location>
        <begin position="129"/>
        <end position="149"/>
    </location>
</feature>
<evidence type="ECO:0000256" key="5">
    <source>
        <dbReference type="ARBA" id="ARBA00022989"/>
    </source>
</evidence>
<feature type="transmembrane region" description="Helical" evidence="8">
    <location>
        <begin position="97"/>
        <end position="117"/>
    </location>
</feature>
<evidence type="ECO:0000256" key="6">
    <source>
        <dbReference type="ARBA" id="ARBA00023136"/>
    </source>
</evidence>
<accession>A0A2S8SV16</accession>
<evidence type="ECO:0000256" key="1">
    <source>
        <dbReference type="ARBA" id="ARBA00004651"/>
    </source>
</evidence>
<dbReference type="InParanoid" id="A0A2S8SV16"/>
<dbReference type="PANTHER" id="PTHR43044">
    <property type="match status" value="1"/>
</dbReference>
<evidence type="ECO:0000256" key="2">
    <source>
        <dbReference type="ARBA" id="ARBA00008929"/>
    </source>
</evidence>
<feature type="region of interest" description="Disordered" evidence="7">
    <location>
        <begin position="470"/>
        <end position="501"/>
    </location>
</feature>
<evidence type="ECO:0000313" key="10">
    <source>
        <dbReference type="Proteomes" id="UP000237684"/>
    </source>
</evidence>
<feature type="transmembrane region" description="Helical" evidence="8">
    <location>
        <begin position="357"/>
        <end position="375"/>
    </location>
</feature>
<feature type="transmembrane region" description="Helical" evidence="8">
    <location>
        <begin position="427"/>
        <end position="448"/>
    </location>
</feature>
<keyword evidence="10" id="KW-1185">Reference proteome</keyword>
<dbReference type="InterPro" id="IPR005614">
    <property type="entry name" value="NrfD-like"/>
</dbReference>
<dbReference type="RefSeq" id="WP_105483005.1">
    <property type="nucleotide sequence ID" value="NZ_NIGF01000004.1"/>
</dbReference>
<evidence type="ECO:0000256" key="4">
    <source>
        <dbReference type="ARBA" id="ARBA00022692"/>
    </source>
</evidence>
<keyword evidence="4 8" id="KW-0812">Transmembrane</keyword>
<dbReference type="Proteomes" id="UP000237684">
    <property type="component" value="Unassembled WGS sequence"/>
</dbReference>
<evidence type="ECO:0000256" key="7">
    <source>
        <dbReference type="SAM" id="MobiDB-lite"/>
    </source>
</evidence>
<evidence type="ECO:0000256" key="8">
    <source>
        <dbReference type="SAM" id="Phobius"/>
    </source>
</evidence>
<feature type="transmembrane region" description="Helical" evidence="8">
    <location>
        <begin position="234"/>
        <end position="255"/>
    </location>
</feature>
<comment type="caution">
    <text evidence="9">The sequence shown here is derived from an EMBL/GenBank/DDBJ whole genome shotgun (WGS) entry which is preliminary data.</text>
</comment>
<feature type="transmembrane region" description="Helical" evidence="8">
    <location>
        <begin position="53"/>
        <end position="77"/>
    </location>
</feature>
<evidence type="ECO:0000256" key="3">
    <source>
        <dbReference type="ARBA" id="ARBA00022475"/>
    </source>
</evidence>
<evidence type="ECO:0000313" key="9">
    <source>
        <dbReference type="EMBL" id="PQV64626.1"/>
    </source>
</evidence>
<feature type="transmembrane region" description="Helical" evidence="8">
    <location>
        <begin position="382"/>
        <end position="407"/>
    </location>
</feature>
<keyword evidence="3" id="KW-1003">Cell membrane</keyword>
<dbReference type="PANTHER" id="PTHR43044:SF2">
    <property type="entry name" value="POLYSULPHIDE REDUCTASE NRFD"/>
    <property type="match status" value="1"/>
</dbReference>
<feature type="transmembrane region" description="Helical" evidence="8">
    <location>
        <begin position="316"/>
        <end position="337"/>
    </location>
</feature>
<dbReference type="GO" id="GO:0005886">
    <property type="term" value="C:plasma membrane"/>
    <property type="evidence" value="ECO:0007669"/>
    <property type="project" value="UniProtKB-SubCell"/>
</dbReference>
<feature type="compositionally biased region" description="Basic and acidic residues" evidence="7">
    <location>
        <begin position="471"/>
        <end position="482"/>
    </location>
</feature>
<organism evidence="9 10">
    <name type="scientific">Abditibacterium utsteinense</name>
    <dbReference type="NCBI Taxonomy" id="1960156"/>
    <lineage>
        <taxon>Bacteria</taxon>
        <taxon>Pseudomonadati</taxon>
        <taxon>Abditibacteriota</taxon>
        <taxon>Abditibacteriia</taxon>
        <taxon>Abditibacteriales</taxon>
        <taxon>Abditibacteriaceae</taxon>
        <taxon>Abditibacterium</taxon>
    </lineage>
</organism>
<comment type="similarity">
    <text evidence="2">Belongs to the NrfD family.</text>
</comment>
<dbReference type="EMBL" id="NIGF01000004">
    <property type="protein sequence ID" value="PQV64626.1"/>
    <property type="molecule type" value="Genomic_DNA"/>
</dbReference>
<comment type="subcellular location">
    <subcellularLocation>
        <location evidence="1">Cell membrane</location>
        <topology evidence="1">Multi-pass membrane protein</topology>
    </subcellularLocation>
</comment>
<dbReference type="Pfam" id="PF03916">
    <property type="entry name" value="NrfD"/>
    <property type="match status" value="1"/>
</dbReference>
<keyword evidence="6 8" id="KW-0472">Membrane</keyword>
<protein>
    <submittedName>
        <fullName evidence="9">Quinol:cytochrome c oxidoreductase quinone-binding subunit 1</fullName>
    </submittedName>
</protein>
<gene>
    <name evidence="9" type="ORF">B1R32_104119</name>
</gene>
<name>A0A2S8SV16_9BACT</name>
<feature type="transmembrane region" description="Helical" evidence="8">
    <location>
        <begin position="275"/>
        <end position="295"/>
    </location>
</feature>
<feature type="transmembrane region" description="Helical" evidence="8">
    <location>
        <begin position="176"/>
        <end position="196"/>
    </location>
</feature>
<reference evidence="9 10" key="1">
    <citation type="journal article" date="2018" name="Syst. Appl. Microbiol.">
        <title>Abditibacterium utsteinense sp. nov., the first cultivated member of candidate phylum FBP, isolated from ice-free Antarctic soil samples.</title>
        <authorList>
            <person name="Tahon G."/>
            <person name="Tytgat B."/>
            <person name="Lebbe L."/>
            <person name="Carlier A."/>
            <person name="Willems A."/>
        </authorList>
    </citation>
    <scope>NUCLEOTIDE SEQUENCE [LARGE SCALE GENOMIC DNA]</scope>
    <source>
        <strain evidence="9 10">LMG 29911</strain>
    </source>
</reference>
<proteinExistence type="inferred from homology"/>
<dbReference type="OrthoDB" id="9806499at2"/>
<sequence length="501" mass="56250">MAAITPRNLGRRLPSPVVDADETFDIVGQGNSLTSVSNRVSDVVLRDRLRPGWVLFLLFALALLACLGLALVYVLFLGVGVWGINNTVGWGFDIVNFVWWIGIGHAGTLISAVLLLVHQNWRTSINRFAEAMTIFAVICAAIFVGTHVGRHQYAYWLFPLPNSMGMWPQFRSPLEWDVFAVTTYATVSILFWYVGLIPDLATLRDRAVRPWVKRAYGIAALGWRGSNQHWHRYMAVYLILAGISTPLVLSVHSTISFDFAFSQVPGWHTTIFPPYFVAGAVYAGFAMVLILAIPMRQIFGLKDMITMRHLENMGKIMLTTGIFVFYGYCMEAWTAYYSGNIYERFMAMNRAFGPYGWSYWGLIFCNGVMPWILFIRKVRTNLTWLFVISVMVSIGMWLERFVIIVVSLTRTMLPSTWGSYTPTGWDWMQYIGTFGLFLTCFLLFCRVLPVIAMAEMRELVHHEAHHHGHAGAHDSAHAHDGAEPSGGFSGSDASVAGATHG</sequence>